<evidence type="ECO:0000256" key="3">
    <source>
        <dbReference type="PROSITE-ProRule" id="PRU00191"/>
    </source>
</evidence>
<protein>
    <recommendedName>
        <fullName evidence="4">SH2 domain-containing protein</fullName>
    </recommendedName>
</protein>
<reference evidence="6" key="3">
    <citation type="submission" date="2015-06" db="UniProtKB">
        <authorList>
            <consortium name="EnsemblMetazoa"/>
        </authorList>
    </citation>
    <scope>IDENTIFICATION</scope>
</reference>
<organism evidence="6 7">
    <name type="scientific">Helobdella robusta</name>
    <name type="common">Californian leech</name>
    <dbReference type="NCBI Taxonomy" id="6412"/>
    <lineage>
        <taxon>Eukaryota</taxon>
        <taxon>Metazoa</taxon>
        <taxon>Spiralia</taxon>
        <taxon>Lophotrochozoa</taxon>
        <taxon>Annelida</taxon>
        <taxon>Clitellata</taxon>
        <taxon>Hirudinea</taxon>
        <taxon>Rhynchobdellida</taxon>
        <taxon>Glossiphoniidae</taxon>
        <taxon>Helobdella</taxon>
    </lineage>
</organism>
<dbReference type="OrthoDB" id="6140367at2759"/>
<dbReference type="GO" id="GO:0007165">
    <property type="term" value="P:signal transduction"/>
    <property type="evidence" value="ECO:0007669"/>
    <property type="project" value="InterPro"/>
</dbReference>
<dbReference type="KEGG" id="hro:HELRODRAFT_159758"/>
<dbReference type="InterPro" id="IPR048988">
    <property type="entry name" value="STAT_linker"/>
</dbReference>
<dbReference type="RefSeq" id="XP_009009855.1">
    <property type="nucleotide sequence ID" value="XM_009011607.1"/>
</dbReference>
<dbReference type="InterPro" id="IPR001217">
    <property type="entry name" value="STAT"/>
</dbReference>
<dbReference type="EnsemblMetazoa" id="HelroT159758">
    <property type="protein sequence ID" value="HelroP159758"/>
    <property type="gene ID" value="HelroG159758"/>
</dbReference>
<evidence type="ECO:0000313" key="7">
    <source>
        <dbReference type="Proteomes" id="UP000015101"/>
    </source>
</evidence>
<sequence length="253" mass="29208">MPEKVKWSQFASVLNSLFLKYSERGLNEHHLFYLAKMAFTAFEQLPMNYFDDRFISYGEIFKNKLHRKDYNIWMWIYACLNLVSSKLLVKNEWMKEYIYGFISKDDAKRKLENEPPGTFLLRFSETNIEMSQKSDKCGSCNNAIETLPGDFQLPLNDLSNSGSTLADDLANIVSSFGGLSDIVLDDTSYSGAQLLLQQHQLLTQQQQQLPTQQLQELLTQQQLIDNLDEFLLDGLTYDENGEIVFDTDNAEFD</sequence>
<dbReference type="PROSITE" id="PS50001">
    <property type="entry name" value="SH2"/>
    <property type="match status" value="1"/>
</dbReference>
<accession>T1EPD2</accession>
<dbReference type="GeneID" id="20198432"/>
<dbReference type="EMBL" id="AMQM01000338">
    <property type="status" value="NOT_ANNOTATED_CDS"/>
    <property type="molecule type" value="Genomic_DNA"/>
</dbReference>
<dbReference type="EMBL" id="KB095811">
    <property type="protein sequence ID" value="ESO13135.1"/>
    <property type="molecule type" value="Genomic_DNA"/>
</dbReference>
<comment type="similarity">
    <text evidence="1">Belongs to the transcription factor STAT family.</text>
</comment>
<evidence type="ECO:0000256" key="1">
    <source>
        <dbReference type="ARBA" id="ARBA00005586"/>
    </source>
</evidence>
<evidence type="ECO:0000313" key="6">
    <source>
        <dbReference type="EnsemblMetazoa" id="HelroP159758"/>
    </source>
</evidence>
<evidence type="ECO:0000256" key="2">
    <source>
        <dbReference type="ARBA" id="ARBA00022999"/>
    </source>
</evidence>
<dbReference type="InterPro" id="IPR008967">
    <property type="entry name" value="p53-like_TF_DNA-bd_sf"/>
</dbReference>
<reference evidence="7" key="1">
    <citation type="submission" date="2012-12" db="EMBL/GenBank/DDBJ databases">
        <authorList>
            <person name="Hellsten U."/>
            <person name="Grimwood J."/>
            <person name="Chapman J.A."/>
            <person name="Shapiro H."/>
            <person name="Aerts A."/>
            <person name="Otillar R.P."/>
            <person name="Terry A.Y."/>
            <person name="Boore J.L."/>
            <person name="Simakov O."/>
            <person name="Marletaz F."/>
            <person name="Cho S.-J."/>
            <person name="Edsinger-Gonzales E."/>
            <person name="Havlak P."/>
            <person name="Kuo D.-H."/>
            <person name="Larsson T."/>
            <person name="Lv J."/>
            <person name="Arendt D."/>
            <person name="Savage R."/>
            <person name="Osoegawa K."/>
            <person name="de Jong P."/>
            <person name="Lindberg D.R."/>
            <person name="Seaver E.C."/>
            <person name="Weisblat D.A."/>
            <person name="Putnam N.H."/>
            <person name="Grigoriev I.V."/>
            <person name="Rokhsar D.S."/>
        </authorList>
    </citation>
    <scope>NUCLEOTIDE SEQUENCE</scope>
</reference>
<dbReference type="Gene3D" id="3.30.505.10">
    <property type="entry name" value="SH2 domain"/>
    <property type="match status" value="1"/>
</dbReference>
<dbReference type="GO" id="GO:0003700">
    <property type="term" value="F:DNA-binding transcription factor activity"/>
    <property type="evidence" value="ECO:0007669"/>
    <property type="project" value="InterPro"/>
</dbReference>
<proteinExistence type="inferred from homology"/>
<dbReference type="SUPFAM" id="SSF55550">
    <property type="entry name" value="SH2 domain"/>
    <property type="match status" value="1"/>
</dbReference>
<evidence type="ECO:0000313" key="5">
    <source>
        <dbReference type="EMBL" id="ESO13135.1"/>
    </source>
</evidence>
<dbReference type="CTD" id="20198432"/>
<keyword evidence="7" id="KW-1185">Reference proteome</keyword>
<dbReference type="Proteomes" id="UP000015101">
    <property type="component" value="Unassembled WGS sequence"/>
</dbReference>
<name>T1EPD2_HELRO</name>
<dbReference type="eggNOG" id="KOG3667">
    <property type="taxonomic scope" value="Eukaryota"/>
</dbReference>
<dbReference type="STRING" id="6412.T1EPD2"/>
<evidence type="ECO:0000259" key="4">
    <source>
        <dbReference type="PROSITE" id="PS50001"/>
    </source>
</evidence>
<dbReference type="AlphaFoldDB" id="T1EPD2"/>
<dbReference type="InParanoid" id="T1EPD2"/>
<dbReference type="Pfam" id="PF21354">
    <property type="entry name" value="STAT_linker"/>
    <property type="match status" value="1"/>
</dbReference>
<dbReference type="HOGENOM" id="CLU_1099512_0_0_1"/>
<dbReference type="InterPro" id="IPR036860">
    <property type="entry name" value="SH2_dom_sf"/>
</dbReference>
<dbReference type="InterPro" id="IPR000980">
    <property type="entry name" value="SH2"/>
</dbReference>
<dbReference type="SUPFAM" id="SSF49417">
    <property type="entry name" value="p53-like transcription factors"/>
    <property type="match status" value="1"/>
</dbReference>
<dbReference type="Pfam" id="PF00017">
    <property type="entry name" value="SH2"/>
    <property type="match status" value="1"/>
</dbReference>
<keyword evidence="2 3" id="KW-0727">SH2 domain</keyword>
<dbReference type="Gene3D" id="1.10.238.10">
    <property type="entry name" value="EF-hand"/>
    <property type="match status" value="1"/>
</dbReference>
<reference evidence="5 7" key="2">
    <citation type="journal article" date="2013" name="Nature">
        <title>Insights into bilaterian evolution from three spiralian genomes.</title>
        <authorList>
            <person name="Simakov O."/>
            <person name="Marletaz F."/>
            <person name="Cho S.J."/>
            <person name="Edsinger-Gonzales E."/>
            <person name="Havlak P."/>
            <person name="Hellsten U."/>
            <person name="Kuo D.H."/>
            <person name="Larsson T."/>
            <person name="Lv J."/>
            <person name="Arendt D."/>
            <person name="Savage R."/>
            <person name="Osoegawa K."/>
            <person name="de Jong P."/>
            <person name="Grimwood J."/>
            <person name="Chapman J.A."/>
            <person name="Shapiro H."/>
            <person name="Aerts A."/>
            <person name="Otillar R.P."/>
            <person name="Terry A.Y."/>
            <person name="Boore J.L."/>
            <person name="Grigoriev I.V."/>
            <person name="Lindberg D.R."/>
            <person name="Seaver E.C."/>
            <person name="Weisblat D.A."/>
            <person name="Putnam N.H."/>
            <person name="Rokhsar D.S."/>
        </authorList>
    </citation>
    <scope>NUCLEOTIDE SEQUENCE</scope>
</reference>
<dbReference type="PANTHER" id="PTHR11801">
    <property type="entry name" value="SIGNAL TRANSDUCER AND ACTIVATOR OF TRANSCRIPTION"/>
    <property type="match status" value="1"/>
</dbReference>
<gene>
    <name evidence="6" type="primary">20198432</name>
    <name evidence="5" type="ORF">HELRODRAFT_159758</name>
</gene>
<feature type="domain" description="SH2" evidence="4">
    <location>
        <begin position="97"/>
        <end position="183"/>
    </location>
</feature>